<dbReference type="GO" id="GO:0016787">
    <property type="term" value="F:hydrolase activity"/>
    <property type="evidence" value="ECO:0007669"/>
    <property type="project" value="UniProtKB-KW"/>
</dbReference>
<evidence type="ECO:0000313" key="2">
    <source>
        <dbReference type="EMBL" id="MFC5502966.1"/>
    </source>
</evidence>
<feature type="transmembrane region" description="Helical" evidence="1">
    <location>
        <begin position="12"/>
        <end position="30"/>
    </location>
</feature>
<dbReference type="RefSeq" id="WP_386740684.1">
    <property type="nucleotide sequence ID" value="NZ_JBHSMG010000003.1"/>
</dbReference>
<feature type="transmembrane region" description="Helical" evidence="1">
    <location>
        <begin position="42"/>
        <end position="61"/>
    </location>
</feature>
<dbReference type="SUPFAM" id="SSF53474">
    <property type="entry name" value="alpha/beta-Hydrolases"/>
    <property type="match status" value="1"/>
</dbReference>
<sequence>MNWLLHLRVDHTAFLVAVDVAMVIIAILLIPRGRSRPRPWLAWPVPVLVGAGIGLLLTWLIGDVADAFGLTLTPITRMWVALGFAGIALAVTRLWTSSWWRRIIAAMGIPIMALGALAGINVDFGAYRNLHDALGLGNYPTLTESIAPASAARTWTPPVDMPRTGIVRRVAIPGPTSRFAARDAVVYLPPAALTANPPRLPVILMFAGQPGAPSDMFTAGRVEKTLDAYATAHHGIAPMVVAPDQLGAPDRNPMCVDSPLGDVASYITIDVTRWIRSHLPVATDPDSWAIAGYSEGGTCAMQFGAGHPDLFSSILSISGELAPTIGAKTVDVAFHGSAEAYRHAQPLSLLAAHGPYTGSYAIFGAGQDDAKFSTFQHTTDAAAKAAGMQTEFISSPGTAHDWNTVRYVLARGLPKLADRLVTTPAA</sequence>
<dbReference type="Gene3D" id="3.40.50.1820">
    <property type="entry name" value="alpha/beta hydrolase"/>
    <property type="match status" value="1"/>
</dbReference>
<comment type="caution">
    <text evidence="2">The sequence shown here is derived from an EMBL/GenBank/DDBJ whole genome shotgun (WGS) entry which is preliminary data.</text>
</comment>
<dbReference type="EMBL" id="JBHSMG010000003">
    <property type="protein sequence ID" value="MFC5502966.1"/>
    <property type="molecule type" value="Genomic_DNA"/>
</dbReference>
<keyword evidence="2" id="KW-0378">Hydrolase</keyword>
<dbReference type="PANTHER" id="PTHR48098:SF1">
    <property type="entry name" value="DIACYLGLYCEROL ACYLTRANSFERASE_MYCOLYLTRANSFERASE AG85A"/>
    <property type="match status" value="1"/>
</dbReference>
<evidence type="ECO:0000256" key="1">
    <source>
        <dbReference type="SAM" id="Phobius"/>
    </source>
</evidence>
<keyword evidence="1" id="KW-0472">Membrane</keyword>
<dbReference type="InterPro" id="IPR050583">
    <property type="entry name" value="Mycobacterial_A85_antigen"/>
</dbReference>
<gene>
    <name evidence="2" type="ORF">ACFPJ4_12015</name>
</gene>
<accession>A0ABW0NQY9</accession>
<keyword evidence="3" id="KW-1185">Reference proteome</keyword>
<feature type="transmembrane region" description="Helical" evidence="1">
    <location>
        <begin position="67"/>
        <end position="91"/>
    </location>
</feature>
<proteinExistence type="predicted"/>
<dbReference type="InterPro" id="IPR029058">
    <property type="entry name" value="AB_hydrolase_fold"/>
</dbReference>
<dbReference type="Proteomes" id="UP001596039">
    <property type="component" value="Unassembled WGS sequence"/>
</dbReference>
<reference evidence="3" key="1">
    <citation type="journal article" date="2019" name="Int. J. Syst. Evol. Microbiol.">
        <title>The Global Catalogue of Microorganisms (GCM) 10K type strain sequencing project: providing services to taxonomists for standard genome sequencing and annotation.</title>
        <authorList>
            <consortium name="The Broad Institute Genomics Platform"/>
            <consortium name="The Broad Institute Genome Sequencing Center for Infectious Disease"/>
            <person name="Wu L."/>
            <person name="Ma J."/>
        </authorList>
    </citation>
    <scope>NUCLEOTIDE SEQUENCE [LARGE SCALE GENOMIC DNA]</scope>
    <source>
        <strain evidence="3">CGMCC 4.6997</strain>
    </source>
</reference>
<name>A0ABW0NQY9_9MICO</name>
<keyword evidence="1" id="KW-0812">Transmembrane</keyword>
<protein>
    <submittedName>
        <fullName evidence="2">Alpha/beta hydrolase-fold protein</fullName>
    </submittedName>
</protein>
<feature type="transmembrane region" description="Helical" evidence="1">
    <location>
        <begin position="103"/>
        <end position="122"/>
    </location>
</feature>
<keyword evidence="1" id="KW-1133">Transmembrane helix</keyword>
<dbReference type="PANTHER" id="PTHR48098">
    <property type="entry name" value="ENTEROCHELIN ESTERASE-RELATED"/>
    <property type="match status" value="1"/>
</dbReference>
<dbReference type="Pfam" id="PF00756">
    <property type="entry name" value="Esterase"/>
    <property type="match status" value="1"/>
</dbReference>
<organism evidence="2 3">
    <name type="scientific">Lysinimonas soli</name>
    <dbReference type="NCBI Taxonomy" id="1074233"/>
    <lineage>
        <taxon>Bacteria</taxon>
        <taxon>Bacillati</taxon>
        <taxon>Actinomycetota</taxon>
        <taxon>Actinomycetes</taxon>
        <taxon>Micrococcales</taxon>
        <taxon>Microbacteriaceae</taxon>
        <taxon>Lysinimonas</taxon>
    </lineage>
</organism>
<evidence type="ECO:0000313" key="3">
    <source>
        <dbReference type="Proteomes" id="UP001596039"/>
    </source>
</evidence>
<dbReference type="InterPro" id="IPR000801">
    <property type="entry name" value="Esterase-like"/>
</dbReference>